<protein>
    <submittedName>
        <fullName evidence="1">Uncharacterized protein</fullName>
    </submittedName>
</protein>
<reference evidence="1" key="2">
    <citation type="submission" date="2023-01" db="EMBL/GenBank/DDBJ databases">
        <title>Draft genome sequence of Paraferrimonas sedimenticola strain NBRC 101628.</title>
        <authorList>
            <person name="Sun Q."/>
            <person name="Mori K."/>
        </authorList>
    </citation>
    <scope>NUCLEOTIDE SEQUENCE</scope>
    <source>
        <strain evidence="1">NBRC 101628</strain>
    </source>
</reference>
<evidence type="ECO:0000313" key="2">
    <source>
        <dbReference type="Proteomes" id="UP001161422"/>
    </source>
</evidence>
<comment type="caution">
    <text evidence="1">The sequence shown here is derived from an EMBL/GenBank/DDBJ whole genome shotgun (WGS) entry which is preliminary data.</text>
</comment>
<dbReference type="EMBL" id="BSNC01000002">
    <property type="protein sequence ID" value="GLP95311.1"/>
    <property type="molecule type" value="Genomic_DNA"/>
</dbReference>
<dbReference type="Proteomes" id="UP001161422">
    <property type="component" value="Unassembled WGS sequence"/>
</dbReference>
<evidence type="ECO:0000313" key="1">
    <source>
        <dbReference type="EMBL" id="GLP95311.1"/>
    </source>
</evidence>
<dbReference type="RefSeq" id="WP_095506635.1">
    <property type="nucleotide sequence ID" value="NZ_BSNC01000002.1"/>
</dbReference>
<dbReference type="AlphaFoldDB" id="A0AA37RTF6"/>
<organism evidence="1 2">
    <name type="scientific">Paraferrimonas sedimenticola</name>
    <dbReference type="NCBI Taxonomy" id="375674"/>
    <lineage>
        <taxon>Bacteria</taxon>
        <taxon>Pseudomonadati</taxon>
        <taxon>Pseudomonadota</taxon>
        <taxon>Gammaproteobacteria</taxon>
        <taxon>Alteromonadales</taxon>
        <taxon>Ferrimonadaceae</taxon>
        <taxon>Paraferrimonas</taxon>
    </lineage>
</organism>
<accession>A0AA37RTF6</accession>
<proteinExistence type="predicted"/>
<name>A0AA37RTF6_9GAMM</name>
<gene>
    <name evidence="1" type="ORF">GCM10007895_06170</name>
</gene>
<sequence>MEAQQSTKPLGSAQAAKYFGEHKLAHTHTVRIPNDKLESEGIDWSQLVVGQRNFVMRWALALVCEEVGCNVVDGRQLLSIGHEDAIELYAFDKKHFLHLYEPELYECEGYHELVQPFAFYFPRPVEFREQTDDQ</sequence>
<keyword evidence="2" id="KW-1185">Reference proteome</keyword>
<reference evidence="1" key="1">
    <citation type="journal article" date="2014" name="Int. J. Syst. Evol. Microbiol.">
        <title>Complete genome sequence of Corynebacterium casei LMG S-19264T (=DSM 44701T), isolated from a smear-ripened cheese.</title>
        <authorList>
            <consortium name="US DOE Joint Genome Institute (JGI-PGF)"/>
            <person name="Walter F."/>
            <person name="Albersmeier A."/>
            <person name="Kalinowski J."/>
            <person name="Ruckert C."/>
        </authorList>
    </citation>
    <scope>NUCLEOTIDE SEQUENCE</scope>
    <source>
        <strain evidence="1">NBRC 101628</strain>
    </source>
</reference>